<organism evidence="1 2">
    <name type="scientific">Dreissena polymorpha</name>
    <name type="common">Zebra mussel</name>
    <name type="synonym">Mytilus polymorpha</name>
    <dbReference type="NCBI Taxonomy" id="45954"/>
    <lineage>
        <taxon>Eukaryota</taxon>
        <taxon>Metazoa</taxon>
        <taxon>Spiralia</taxon>
        <taxon>Lophotrochozoa</taxon>
        <taxon>Mollusca</taxon>
        <taxon>Bivalvia</taxon>
        <taxon>Autobranchia</taxon>
        <taxon>Heteroconchia</taxon>
        <taxon>Euheterodonta</taxon>
        <taxon>Imparidentia</taxon>
        <taxon>Neoheterodontei</taxon>
        <taxon>Myida</taxon>
        <taxon>Dreissenoidea</taxon>
        <taxon>Dreissenidae</taxon>
        <taxon>Dreissena</taxon>
    </lineage>
</organism>
<name>A0A9D4DCU0_DREPO</name>
<keyword evidence="2" id="KW-1185">Reference proteome</keyword>
<proteinExistence type="predicted"/>
<accession>A0A9D4DCU0</accession>
<reference evidence="1" key="1">
    <citation type="journal article" date="2019" name="bioRxiv">
        <title>The Genome of the Zebra Mussel, Dreissena polymorpha: A Resource for Invasive Species Research.</title>
        <authorList>
            <person name="McCartney M.A."/>
            <person name="Auch B."/>
            <person name="Kono T."/>
            <person name="Mallez S."/>
            <person name="Zhang Y."/>
            <person name="Obille A."/>
            <person name="Becker A."/>
            <person name="Abrahante J.E."/>
            <person name="Garbe J."/>
            <person name="Badalamenti J.P."/>
            <person name="Herman A."/>
            <person name="Mangelson H."/>
            <person name="Liachko I."/>
            <person name="Sullivan S."/>
            <person name="Sone E.D."/>
            <person name="Koren S."/>
            <person name="Silverstein K.A.T."/>
            <person name="Beckman K.B."/>
            <person name="Gohl D.M."/>
        </authorList>
    </citation>
    <scope>NUCLEOTIDE SEQUENCE</scope>
    <source>
        <strain evidence="1">Duluth1</strain>
        <tissue evidence="1">Whole animal</tissue>
    </source>
</reference>
<evidence type="ECO:0000313" key="2">
    <source>
        <dbReference type="Proteomes" id="UP000828390"/>
    </source>
</evidence>
<feature type="non-terminal residue" evidence="1">
    <location>
        <position position="109"/>
    </location>
</feature>
<dbReference type="Proteomes" id="UP000828390">
    <property type="component" value="Unassembled WGS sequence"/>
</dbReference>
<reference evidence="1" key="2">
    <citation type="submission" date="2020-11" db="EMBL/GenBank/DDBJ databases">
        <authorList>
            <person name="McCartney M.A."/>
            <person name="Auch B."/>
            <person name="Kono T."/>
            <person name="Mallez S."/>
            <person name="Becker A."/>
            <person name="Gohl D.M."/>
            <person name="Silverstein K.A.T."/>
            <person name="Koren S."/>
            <person name="Bechman K.B."/>
            <person name="Herman A."/>
            <person name="Abrahante J.E."/>
            <person name="Garbe J."/>
        </authorList>
    </citation>
    <scope>NUCLEOTIDE SEQUENCE</scope>
    <source>
        <strain evidence="1">Duluth1</strain>
        <tissue evidence="1">Whole animal</tissue>
    </source>
</reference>
<comment type="caution">
    <text evidence="1">The sequence shown here is derived from an EMBL/GenBank/DDBJ whole genome shotgun (WGS) entry which is preliminary data.</text>
</comment>
<dbReference type="EMBL" id="JAIWYP010000011">
    <property type="protein sequence ID" value="KAH3741951.1"/>
    <property type="molecule type" value="Genomic_DNA"/>
</dbReference>
<sequence>SRAHRRITALKALNKYVENRPAFYKWQKEASNIQSQRLEAFSETAVYIVVTLGVWKRVQMQQTLPSSLSGKSDTESVLKHSNLYCRHYQVSPGLNKFPDTAARTVVTHG</sequence>
<dbReference type="AlphaFoldDB" id="A0A9D4DCU0"/>
<gene>
    <name evidence="1" type="ORF">DPMN_048681</name>
</gene>
<protein>
    <submittedName>
        <fullName evidence="1">Uncharacterized protein</fullName>
    </submittedName>
</protein>
<evidence type="ECO:0000313" key="1">
    <source>
        <dbReference type="EMBL" id="KAH3741951.1"/>
    </source>
</evidence>